<keyword evidence="2" id="KW-1185">Reference proteome</keyword>
<proteinExistence type="predicted"/>
<gene>
    <name evidence="1" type="primary">fabG</name>
    <name evidence="1" type="ORF">E0946_00485</name>
</gene>
<dbReference type="EC" id="1.1.1.100" evidence="1"/>
<keyword evidence="1" id="KW-0560">Oxidoreductase</keyword>
<evidence type="ECO:0000313" key="2">
    <source>
        <dbReference type="Proteomes" id="UP000294588"/>
    </source>
</evidence>
<name>A0AC61QLB8_9BACT</name>
<comment type="caution">
    <text evidence="1">The sequence shown here is derived from an EMBL/GenBank/DDBJ whole genome shotgun (WGS) entry which is preliminary data.</text>
</comment>
<accession>A0AC61QLB8</accession>
<protein>
    <submittedName>
        <fullName evidence="1">3-oxoacyl-[acyl-carrier-protein] reductase</fullName>
        <ecNumber evidence="1">1.1.1.100</ecNumber>
    </submittedName>
</protein>
<dbReference type="EMBL" id="SMOG01000001">
    <property type="protein sequence ID" value="TDF74762.1"/>
    <property type="molecule type" value="Genomic_DNA"/>
</dbReference>
<sequence length="242" mass="26023">MTVVITGAARGIGFAIAEAFAGQGAHPVIIDINKQVVDEAMQKLQDKGYSVSGYVGDVTNSSQMDEVFSAIIEERGKIDCLINNAGITRDNLLLRMREEEWRMVLEINLTGTFICTQKVFKYMMKARSGSIINIASVIGIMGNAGQANYAASKGGIIAFTKSCAKEFASRNIRVNAVAPGFIETEMTAKLPESVVEGYAKAIPLQKMGKPEDVAKLCLFLASEESAYITGQTIAIDGGLVMH</sequence>
<dbReference type="Proteomes" id="UP000294588">
    <property type="component" value="Unassembled WGS sequence"/>
</dbReference>
<evidence type="ECO:0000313" key="1">
    <source>
        <dbReference type="EMBL" id="TDF74762.1"/>
    </source>
</evidence>
<reference evidence="1" key="1">
    <citation type="submission" date="2019-03" db="EMBL/GenBank/DDBJ databases">
        <title>Candidatus Syntrophosphaera thermopropionivorans: a novel player in syntrophic propionate oxidation during anaerobic digestion.</title>
        <authorList>
            <person name="Dyksma S."/>
        </authorList>
    </citation>
    <scope>NUCLEOTIDE SEQUENCE</scope>
    <source>
        <strain evidence="1">W5</strain>
    </source>
</reference>
<organism evidence="1 2">
    <name type="scientific">Candidatus Syntrophosphaera thermopropionivorans</name>
    <dbReference type="NCBI Taxonomy" id="2593015"/>
    <lineage>
        <taxon>Bacteria</taxon>
        <taxon>Pseudomonadati</taxon>
        <taxon>Candidatus Cloacimonadota</taxon>
        <taxon>Candidatus Cloacimonadia</taxon>
        <taxon>Candidatus Cloacimonadales</taxon>
        <taxon>Candidatus Cloacimonadaceae</taxon>
        <taxon>Candidatus Syntrophosphaera</taxon>
    </lineage>
</organism>